<dbReference type="STRING" id="101091.A0A1C7NQK6"/>
<dbReference type="InterPro" id="IPR058563">
    <property type="entry name" value="Trs120_TRAPPC9_N"/>
</dbReference>
<dbReference type="InterPro" id="IPR058568">
    <property type="entry name" value="Ig_TRAPPC9_Trs120_4th"/>
</dbReference>
<evidence type="ECO:0000259" key="8">
    <source>
        <dbReference type="Pfam" id="PF26283"/>
    </source>
</evidence>
<evidence type="ECO:0000313" key="10">
    <source>
        <dbReference type="Proteomes" id="UP000093000"/>
    </source>
</evidence>
<dbReference type="Pfam" id="PF08626">
    <property type="entry name" value="TRAPPC9-Trs120"/>
    <property type="match status" value="1"/>
</dbReference>
<dbReference type="Pfam" id="PF26283">
    <property type="entry name" value="Ig_TRAPPC9-Trs120_4th"/>
    <property type="match status" value="1"/>
</dbReference>
<comment type="subcellular location">
    <subcellularLocation>
        <location evidence="1">Golgi apparatus</location>
    </subcellularLocation>
</comment>
<evidence type="ECO:0000259" key="4">
    <source>
        <dbReference type="Pfam" id="PF08626"/>
    </source>
</evidence>
<dbReference type="AlphaFoldDB" id="A0A1C7NQK6"/>
<reference evidence="9 10" key="1">
    <citation type="submission" date="2016-03" db="EMBL/GenBank/DDBJ databases">
        <title>Choanephora cucurbitarum.</title>
        <authorList>
            <person name="Min B."/>
            <person name="Park H."/>
            <person name="Park J.-H."/>
            <person name="Shin H.-D."/>
            <person name="Choi I.-G."/>
        </authorList>
    </citation>
    <scope>NUCLEOTIDE SEQUENCE [LARGE SCALE GENOMIC DNA]</scope>
    <source>
        <strain evidence="9 10">KUS-F28377</strain>
    </source>
</reference>
<proteinExistence type="predicted"/>
<evidence type="ECO:0000259" key="5">
    <source>
        <dbReference type="Pfam" id="PF26251"/>
    </source>
</evidence>
<dbReference type="Pfam" id="PF26282">
    <property type="entry name" value="Ig_TRAPPC9-Trs120_3rd"/>
    <property type="match status" value="1"/>
</dbReference>
<dbReference type="PANTHER" id="PTHR21512:SF5">
    <property type="entry name" value="TRAFFICKING PROTEIN PARTICLE COMPLEX SUBUNIT 9"/>
    <property type="match status" value="1"/>
</dbReference>
<protein>
    <recommendedName>
        <fullName evidence="11">Trafficking protein particle complex subunit 9</fullName>
    </recommendedName>
</protein>
<dbReference type="GO" id="GO:0005802">
    <property type="term" value="C:trans-Golgi network"/>
    <property type="evidence" value="ECO:0007669"/>
    <property type="project" value="TreeGrafter"/>
</dbReference>
<evidence type="ECO:0000256" key="3">
    <source>
        <dbReference type="SAM" id="MobiDB-lite"/>
    </source>
</evidence>
<name>A0A1C7NQK6_9FUNG</name>
<feature type="compositionally biased region" description="Polar residues" evidence="3">
    <location>
        <begin position="214"/>
        <end position="224"/>
    </location>
</feature>
<gene>
    <name evidence="9" type="ORF">A0J61_00651</name>
</gene>
<keyword evidence="2" id="KW-0333">Golgi apparatus</keyword>
<dbReference type="Pfam" id="PF26280">
    <property type="entry name" value="Ig_TRAPPC9-Trs120_2nd"/>
    <property type="match status" value="1"/>
</dbReference>
<dbReference type="FunCoup" id="A0A1C7NQK6">
    <property type="interactions" value="73"/>
</dbReference>
<evidence type="ECO:0000259" key="7">
    <source>
        <dbReference type="Pfam" id="PF26282"/>
    </source>
</evidence>
<sequence>MNINTSLTSNCKVRVLLVPVSPIKRTTFSKYVELVKTFEVVRLGDVTPDLKKGASAMFTSQAFQEGQMHFEFLDHYSREHQELEEFQPYRRIFGIIGIMDCQEWEKKGLKEGHHQFVRSLDHYPSSVVTRCFAFEPSETQEDDTKGLIMMPNVGNMSFYMSTMMCDFASEILELFSVLATSIQSTGVIESPLALNTPIKNRAQQRLSQPPLATPSRTSYISSKRASLPMPSTRVSEEENRSRKRTPGRIQKLLGDFYLLAGRLPDAIHYYDQAIESNKTMSDFLWLTSAMEGWLCATFLLDHLQIDIGHIVSRMVIPSQPSYTSPEQVELPPTPTTPKAPRSMLDLLIEQYSLIHTYYSRVTLTASFPAPDIVFAESCLRIARVLTTAYLNGGWNDTTVQCIMQGELSQGKIKGVQKQSGIKQCQIGDWVTKIWKIRMDQLSLLDQISLLNGMSLIYSCIGYHRKAAWTRHQSVKSMLPLIVQHRRSNLSKDKPSDQGVLDMLKQVCEIYGVGEKSIRLADQGPSKSHDLFGWPALQIEVLKQCISISEALIDNNLRLYYTNVLLRSLYQYIPKAEQIKLATTIQSIIVHSNRDKQAMSSSMNYWGVNLVSSIELKKLISRKAVYAHSAKQEPVKEDKEVSDDPFIYNPFAKKQVVHQKAVLVKNELSEFQVSLLNPFGFDLELQNIVLSTSGVEFEAVPTGTTIPANATSQIQLMGTPKEAGVLIIRGCLIRIIGFAEQEFTVDSKSTKPIDRQTKLKSSGLKTLDLQKDKEQVNASEEEQFVTMDVIDDQPLLKIKRSSLLHGAIMLFEGEVAHMTMDLENIGTIPIDFIALSFVDSTTSNPILINPELLPEEKYEIELYTKDTRVFSCADLIDRRYNQLNGRKIWLPPGEITTIKVNIYGKKDCHHGTIQVDYGFLERSSETVLSLFYTRQLYYNVLVTVYQNLECSSWDVAHLRHSLPPSKDSLVPTGNHPLSSIEDLLMMTRNVEMENQDFCLVTLDVQNTWSTLFDVEFMIYNDDPSKDNGQVIFHLPVQPGSTARAILPIKRLFLPLDVCQQTIPSLDVNRQFVVSQGPKLSKEQQQARLQIFWYREELLSRIKASWRCRVSQRTGDLNLRPSLRFSQTQLAIFKKEDIEFSVDMKGQSVTKLSGRRFICECNDPTIMTITVKNRFPYPIKVILRLQPVQSYNDGAKEYDLSEKLLVEGIEQVVLPEIPAIHGQVAHSFPLYFLSRGQFELLYHAEDVYKRKIYYDHEWVIVDTIDSTI</sequence>
<evidence type="ECO:0000259" key="6">
    <source>
        <dbReference type="Pfam" id="PF26254"/>
    </source>
</evidence>
<dbReference type="InterPro" id="IPR058564">
    <property type="entry name" value="TPR_TRAPPC9_Trs120"/>
</dbReference>
<evidence type="ECO:0000313" key="9">
    <source>
        <dbReference type="EMBL" id="OBZ91318.1"/>
    </source>
</evidence>
<dbReference type="Pfam" id="PF26254">
    <property type="entry name" value="Ig_TRAPPC9-Trs120_1st"/>
    <property type="match status" value="1"/>
</dbReference>
<dbReference type="InterPro" id="IPR058565">
    <property type="entry name" value="Ig_TRAPPC9_Trs120_1st"/>
</dbReference>
<evidence type="ECO:0000256" key="1">
    <source>
        <dbReference type="ARBA" id="ARBA00004555"/>
    </source>
</evidence>
<feature type="domain" description="Trs120/TRAPPC9 TPR region" evidence="5">
    <location>
        <begin position="345"/>
        <end position="594"/>
    </location>
</feature>
<comment type="caution">
    <text evidence="9">The sequence shown here is derived from an EMBL/GenBank/DDBJ whole genome shotgun (WGS) entry which is preliminary data.</text>
</comment>
<feature type="domain" description="Trs120/TRAPPC9 N-terminal" evidence="4">
    <location>
        <begin position="6"/>
        <end position="310"/>
    </location>
</feature>
<evidence type="ECO:0008006" key="11">
    <source>
        <dbReference type="Google" id="ProtNLM"/>
    </source>
</evidence>
<feature type="region of interest" description="Disordered" evidence="3">
    <location>
        <begin position="203"/>
        <end position="246"/>
    </location>
</feature>
<evidence type="ECO:0000256" key="2">
    <source>
        <dbReference type="ARBA" id="ARBA00023034"/>
    </source>
</evidence>
<feature type="domain" description="Trs120/TRAPPC9 first Ig-like" evidence="6">
    <location>
        <begin position="610"/>
        <end position="780"/>
    </location>
</feature>
<dbReference type="OrthoDB" id="27962at2759"/>
<dbReference type="Pfam" id="PF26251">
    <property type="entry name" value="TPR_TRAPPC9-Trs120"/>
    <property type="match status" value="1"/>
</dbReference>
<dbReference type="PANTHER" id="PTHR21512">
    <property type="entry name" value="TRAFFICKING PROTEIN PARTICLE COMPLEX SUBUNIT 9"/>
    <property type="match status" value="1"/>
</dbReference>
<feature type="domain" description="Trs120/TRAPPC9 third Ig-like" evidence="7">
    <location>
        <begin position="951"/>
        <end position="1131"/>
    </location>
</feature>
<accession>A0A1C7NQK6</accession>
<dbReference type="Proteomes" id="UP000093000">
    <property type="component" value="Unassembled WGS sequence"/>
</dbReference>
<dbReference type="InterPro" id="IPR013935">
    <property type="entry name" value="Trs120_TRAPPC9"/>
</dbReference>
<feature type="domain" description="Trs120/TRAPPC9 fourth Ig-like" evidence="8">
    <location>
        <begin position="1136"/>
        <end position="1260"/>
    </location>
</feature>
<dbReference type="InterPro" id="IPR058567">
    <property type="entry name" value="Ig_TRAPPC9_Trs120_3rd"/>
</dbReference>
<dbReference type="EMBL" id="LUGH01000015">
    <property type="protein sequence ID" value="OBZ91318.1"/>
    <property type="molecule type" value="Genomic_DNA"/>
</dbReference>
<keyword evidence="10" id="KW-1185">Reference proteome</keyword>
<dbReference type="InParanoid" id="A0A1C7NQK6"/>
<organism evidence="9 10">
    <name type="scientific">Choanephora cucurbitarum</name>
    <dbReference type="NCBI Taxonomy" id="101091"/>
    <lineage>
        <taxon>Eukaryota</taxon>
        <taxon>Fungi</taxon>
        <taxon>Fungi incertae sedis</taxon>
        <taxon>Mucoromycota</taxon>
        <taxon>Mucoromycotina</taxon>
        <taxon>Mucoromycetes</taxon>
        <taxon>Mucorales</taxon>
        <taxon>Mucorineae</taxon>
        <taxon>Choanephoraceae</taxon>
        <taxon>Choanephoroideae</taxon>
        <taxon>Choanephora</taxon>
    </lineage>
</organism>